<gene>
    <name evidence="2" type="ORF">FYJ29_08200</name>
</gene>
<dbReference type="InterPro" id="IPR026906">
    <property type="entry name" value="LRR_5"/>
</dbReference>
<dbReference type="Pfam" id="PF13306">
    <property type="entry name" value="LRR_5"/>
    <property type="match status" value="3"/>
</dbReference>
<dbReference type="InterPro" id="IPR053139">
    <property type="entry name" value="Surface_bspA-like"/>
</dbReference>
<keyword evidence="1" id="KW-0732">Signal</keyword>
<dbReference type="AlphaFoldDB" id="A0A6L5XDM3"/>
<sequence>MKNEKLKQSFMRATGAVCALLVLACVCLEAQASPLVVTVSKAGTLSALIGPEKKNTTTQLKVAGPINGTDVLYLREMLGRGQYGEKTEGQLRDLDLSEARILAGGDSYIYYNSFTADDVVGENMFGECDQLERIVLPAGTKQIGRSAFYRCSRLGGITIPDSVESIGENCFFCDSALESISIPSGVQEIGLSPLAGCVSLKSIAVDPANTHYCAVDGALLNKAKTEFVNVPCGRTGDFVVPSTVTFIADGAFNQCMLSKITLPASVDSLGEAAFSNSPLLKSINIPDKVKELPYGTFLWCESLTDVTFGSSLKTIDEMAFVACNALQSITIPNSVKNIGSRVFSNCASLATVNLGAGVESLGQDVFISCKKLKEINVDANNSTYSSIDGVLCDKPQHTLLKCPEGRVGSYSVPASVQKIDEEAFTRCTYLTSVEMGDNVSTIMPSAFDGCKGLTSAKLSNTLTQVSEYAFSGCESLKSIDLGSGVKTIANGAFSGCKALPYVQFPASLETIGTSAFDYCTGLTSLRCLGETPAACKSCDDSFYKVDPKAVTVYVPLNAVEAYKAADAWKEFNIVGENYTGVSRVDVEPSWQLVDVYDLNGRLIASRINRNSLILDNRVCILKDVATGATQKVVFP</sequence>
<protein>
    <submittedName>
        <fullName evidence="2">Leucine-rich repeat domain-containing protein</fullName>
    </submittedName>
</protein>
<comment type="caution">
    <text evidence="2">The sequence shown here is derived from an EMBL/GenBank/DDBJ whole genome shotgun (WGS) entry which is preliminary data.</text>
</comment>
<evidence type="ECO:0000313" key="2">
    <source>
        <dbReference type="EMBL" id="MSS17735.1"/>
    </source>
</evidence>
<dbReference type="EMBL" id="VULT01000011">
    <property type="protein sequence ID" value="MSS17735.1"/>
    <property type="molecule type" value="Genomic_DNA"/>
</dbReference>
<evidence type="ECO:0000256" key="1">
    <source>
        <dbReference type="SAM" id="SignalP"/>
    </source>
</evidence>
<name>A0A6L5XDM3_9BACT</name>
<feature type="signal peptide" evidence="1">
    <location>
        <begin position="1"/>
        <end position="32"/>
    </location>
</feature>
<keyword evidence="3" id="KW-1185">Reference proteome</keyword>
<dbReference type="Gene3D" id="3.40.50.12480">
    <property type="match status" value="1"/>
</dbReference>
<dbReference type="PANTHER" id="PTHR45661:SF3">
    <property type="entry name" value="IG-LIKE DOMAIN-CONTAINING PROTEIN"/>
    <property type="match status" value="1"/>
</dbReference>
<dbReference type="PANTHER" id="PTHR45661">
    <property type="entry name" value="SURFACE ANTIGEN"/>
    <property type="match status" value="1"/>
</dbReference>
<dbReference type="RefSeq" id="WP_154327812.1">
    <property type="nucleotide sequence ID" value="NZ_CP045696.1"/>
</dbReference>
<dbReference type="SUPFAM" id="SSF52058">
    <property type="entry name" value="L domain-like"/>
    <property type="match status" value="1"/>
</dbReference>
<accession>A0A6L5XDM3</accession>
<dbReference type="PROSITE" id="PS51257">
    <property type="entry name" value="PROKAR_LIPOPROTEIN"/>
    <property type="match status" value="1"/>
</dbReference>
<feature type="chain" id="PRO_5027045947" evidence="1">
    <location>
        <begin position="33"/>
        <end position="635"/>
    </location>
</feature>
<organism evidence="2 3">
    <name type="scientific">Sodaliphilus pleomorphus</name>
    <dbReference type="NCBI Taxonomy" id="2606626"/>
    <lineage>
        <taxon>Bacteria</taxon>
        <taxon>Pseudomonadati</taxon>
        <taxon>Bacteroidota</taxon>
        <taxon>Bacteroidia</taxon>
        <taxon>Bacteroidales</taxon>
        <taxon>Muribaculaceae</taxon>
        <taxon>Sodaliphilus</taxon>
    </lineage>
</organism>
<dbReference type="Proteomes" id="UP000483362">
    <property type="component" value="Unassembled WGS sequence"/>
</dbReference>
<dbReference type="Gene3D" id="3.80.10.10">
    <property type="entry name" value="Ribonuclease Inhibitor"/>
    <property type="match status" value="2"/>
</dbReference>
<evidence type="ECO:0000313" key="3">
    <source>
        <dbReference type="Proteomes" id="UP000483362"/>
    </source>
</evidence>
<dbReference type="InterPro" id="IPR032675">
    <property type="entry name" value="LRR_dom_sf"/>
</dbReference>
<reference evidence="2 3" key="1">
    <citation type="submission" date="2019-08" db="EMBL/GenBank/DDBJ databases">
        <title>In-depth cultivation of the pig gut microbiome towards novel bacterial diversity and tailored functional studies.</title>
        <authorList>
            <person name="Wylensek D."/>
            <person name="Hitch T.C.A."/>
            <person name="Clavel T."/>
        </authorList>
    </citation>
    <scope>NUCLEOTIDE SEQUENCE [LARGE SCALE GENOMIC DNA]</scope>
    <source>
        <strain evidence="2 3">Oil-RF-744-WCA-WT-10</strain>
    </source>
</reference>
<proteinExistence type="predicted"/>